<dbReference type="EMBL" id="QBKN01000015">
    <property type="protein sequence ID" value="PTX46703.1"/>
    <property type="molecule type" value="Genomic_DNA"/>
</dbReference>
<evidence type="ECO:0000313" key="3">
    <source>
        <dbReference type="Proteomes" id="UP000244069"/>
    </source>
</evidence>
<reference evidence="2 3" key="1">
    <citation type="submission" date="2018-04" db="EMBL/GenBank/DDBJ databases">
        <title>Genomic Encyclopedia of Archaeal and Bacterial Type Strains, Phase II (KMG-II): from individual species to whole genera.</title>
        <authorList>
            <person name="Goeker M."/>
        </authorList>
    </citation>
    <scope>NUCLEOTIDE SEQUENCE [LARGE SCALE GENOMIC DNA]</scope>
    <source>
        <strain evidence="2 3">DSM 29329</strain>
    </source>
</reference>
<organism evidence="2 3">
    <name type="scientific">Allosediminivita pacifica</name>
    <dbReference type="NCBI Taxonomy" id="1267769"/>
    <lineage>
        <taxon>Bacteria</taxon>
        <taxon>Pseudomonadati</taxon>
        <taxon>Pseudomonadota</taxon>
        <taxon>Alphaproteobacteria</taxon>
        <taxon>Rhodobacterales</taxon>
        <taxon>Paracoccaceae</taxon>
        <taxon>Allosediminivita</taxon>
    </lineage>
</organism>
<accession>A0A2T6ASA8</accession>
<evidence type="ECO:0008006" key="4">
    <source>
        <dbReference type="Google" id="ProtNLM"/>
    </source>
</evidence>
<dbReference type="Proteomes" id="UP000244069">
    <property type="component" value="Unassembled WGS sequence"/>
</dbReference>
<evidence type="ECO:0000256" key="1">
    <source>
        <dbReference type="SAM" id="MobiDB-lite"/>
    </source>
</evidence>
<feature type="region of interest" description="Disordered" evidence="1">
    <location>
        <begin position="35"/>
        <end position="75"/>
    </location>
</feature>
<feature type="compositionally biased region" description="Low complexity" evidence="1">
    <location>
        <begin position="55"/>
        <end position="66"/>
    </location>
</feature>
<dbReference type="AlphaFoldDB" id="A0A2T6ASA8"/>
<dbReference type="OrthoDB" id="6385276at2"/>
<keyword evidence="3" id="KW-1185">Reference proteome</keyword>
<evidence type="ECO:0000313" key="2">
    <source>
        <dbReference type="EMBL" id="PTX46703.1"/>
    </source>
</evidence>
<comment type="caution">
    <text evidence="2">The sequence shown here is derived from an EMBL/GenBank/DDBJ whole genome shotgun (WGS) entry which is preliminary data.</text>
</comment>
<name>A0A2T6ASA8_9RHOB</name>
<sequence length="159" mass="16739">MDRSIPMLLVGLIFGGGLGFTVAAANGITLDGHDHATDHGHTTGASASHDHETPLDLPAAPDAPTLSVTATPDPSSGWNLHIETGNFAFSPEHASTDHVPGEGHAHVYIDGVKLGRFYGPWLHLPAQEPGTEVRVTLNANDHRPLAVGGERIEETLLLD</sequence>
<gene>
    <name evidence="2" type="ORF">C8N44_11570</name>
</gene>
<dbReference type="RefSeq" id="WP_107977198.1">
    <property type="nucleotide sequence ID" value="NZ_BMEZ01000016.1"/>
</dbReference>
<protein>
    <recommendedName>
        <fullName evidence="4">DUF4399 domain-containing protein</fullName>
    </recommendedName>
</protein>
<proteinExistence type="predicted"/>